<dbReference type="EMBL" id="UYJE01005863">
    <property type="protein sequence ID" value="VDI41113.1"/>
    <property type="molecule type" value="Genomic_DNA"/>
</dbReference>
<proteinExistence type="predicted"/>
<gene>
    <name evidence="2" type="ORF">MGAL_10B007151</name>
</gene>
<sequence>MIRSEFFFRVQGFTKFFTEKKESRRYHRNSIRLRYNTITNRENTQSKENRTKHNIDILLRTSNPARTTMGKANESEATAVLEAISGKDIAKYLKIKDVDLKGGSYIKNIKITHFDNPRISIKGDWKNNIVVEASNIGLGVTADWRVKKRILFIKYQESGTLRASVSNVSFKVTLSTSTFSVAKCSESIGSFKVKLKGKLLAWIVKTFVNVDKLLKRKLKGQICKAISKEINKHSAKISRIIQG</sequence>
<feature type="domain" description="Lipid-binding serum glycoprotein N-terminal" evidence="1">
    <location>
        <begin position="88"/>
        <end position="230"/>
    </location>
</feature>
<dbReference type="PANTHER" id="PTHR10504">
    <property type="entry name" value="BACTERICIDAL PERMEABILITY-INCREASING BPI PROTEIN-RELATED"/>
    <property type="match status" value="1"/>
</dbReference>
<dbReference type="InterPro" id="IPR017943">
    <property type="entry name" value="Bactericidal_perm-incr_a/b_dom"/>
</dbReference>
<dbReference type="GO" id="GO:0008289">
    <property type="term" value="F:lipid binding"/>
    <property type="evidence" value="ECO:0007669"/>
    <property type="project" value="InterPro"/>
</dbReference>
<organism evidence="2 3">
    <name type="scientific">Mytilus galloprovincialis</name>
    <name type="common">Mediterranean mussel</name>
    <dbReference type="NCBI Taxonomy" id="29158"/>
    <lineage>
        <taxon>Eukaryota</taxon>
        <taxon>Metazoa</taxon>
        <taxon>Spiralia</taxon>
        <taxon>Lophotrochozoa</taxon>
        <taxon>Mollusca</taxon>
        <taxon>Bivalvia</taxon>
        <taxon>Autobranchia</taxon>
        <taxon>Pteriomorphia</taxon>
        <taxon>Mytilida</taxon>
        <taxon>Mytiloidea</taxon>
        <taxon>Mytilidae</taxon>
        <taxon>Mytilinae</taxon>
        <taxon>Mytilus</taxon>
    </lineage>
</organism>
<keyword evidence="3" id="KW-1185">Reference proteome</keyword>
<dbReference type="PANTHER" id="PTHR10504:SF131">
    <property type="entry name" value="BPI2 DOMAIN-CONTAINING PROTEIN"/>
    <property type="match status" value="1"/>
</dbReference>
<dbReference type="Pfam" id="PF01273">
    <property type="entry name" value="LBP_BPI_CETP"/>
    <property type="match status" value="1"/>
</dbReference>
<dbReference type="InterPro" id="IPR032942">
    <property type="entry name" value="BPI/LBP/Plunc"/>
</dbReference>
<dbReference type="Proteomes" id="UP000596742">
    <property type="component" value="Unassembled WGS sequence"/>
</dbReference>
<comment type="caution">
    <text evidence="2">The sequence shown here is derived from an EMBL/GenBank/DDBJ whole genome shotgun (WGS) entry which is preliminary data.</text>
</comment>
<dbReference type="Gene3D" id="3.15.10.10">
    <property type="entry name" value="Bactericidal permeability-increasing protein, domain 1"/>
    <property type="match status" value="1"/>
</dbReference>
<name>A0A8B6EYJ9_MYTGA</name>
<protein>
    <recommendedName>
        <fullName evidence="1">Lipid-binding serum glycoprotein N-terminal domain-containing protein</fullName>
    </recommendedName>
</protein>
<dbReference type="AlphaFoldDB" id="A0A8B6EYJ9"/>
<evidence type="ECO:0000313" key="3">
    <source>
        <dbReference type="Proteomes" id="UP000596742"/>
    </source>
</evidence>
<dbReference type="SUPFAM" id="SSF55394">
    <property type="entry name" value="Bactericidal permeability-increasing protein, BPI"/>
    <property type="match status" value="1"/>
</dbReference>
<dbReference type="GO" id="GO:0005615">
    <property type="term" value="C:extracellular space"/>
    <property type="evidence" value="ECO:0007669"/>
    <property type="project" value="TreeGrafter"/>
</dbReference>
<dbReference type="OrthoDB" id="6081012at2759"/>
<reference evidence="2" key="1">
    <citation type="submission" date="2018-11" db="EMBL/GenBank/DDBJ databases">
        <authorList>
            <person name="Alioto T."/>
            <person name="Alioto T."/>
        </authorList>
    </citation>
    <scope>NUCLEOTIDE SEQUENCE</scope>
</reference>
<accession>A0A8B6EYJ9</accession>
<evidence type="ECO:0000259" key="1">
    <source>
        <dbReference type="Pfam" id="PF01273"/>
    </source>
</evidence>
<evidence type="ECO:0000313" key="2">
    <source>
        <dbReference type="EMBL" id="VDI41113.1"/>
    </source>
</evidence>
<dbReference type="InterPro" id="IPR017942">
    <property type="entry name" value="Lipid-bd_serum_glycop_N"/>
</dbReference>